<proteinExistence type="predicted"/>
<dbReference type="RefSeq" id="WP_055652901.1">
    <property type="nucleotide sequence ID" value="NZ_CABIXC010000001.1"/>
</dbReference>
<gene>
    <name evidence="1" type="primary">fliU</name>
    <name evidence="1" type="ORF">ERS852407_00550</name>
</gene>
<sequence>MKITVPHYYSRFQCVAGECPDTCCAGWQIMIDDASLKKYRKRRDPFGSRLKNSIDWENSAFRQYDGRCAFLDENNLCDIYSEAGPSMLCRTCRAYPRHIEEFEGVREISLSLSCPEAAKLILDCEEPVRFLSKETEKEETYPYFDFFLYTKLMDCRDFIISTLQNRELDWNLRTGIVLGLAHDLQRRIVNDRLYETDSLLERYGRKGAVGKLASRLLTYQIDGESRFDGMKELFGFFDELEVLNAGWPDYIGRIRKVLYGAGESVYEAQRQEFYEFLEVSEKRRETWERWSEQLMVYFVFTWFCGAEYDERPYEKMKLAVVSTLLIRETAQALWKEQGGVLDKNVFFEAARRYSREVEHSDLNLERLETLFREKKVCGLDRLLTLVMG</sequence>
<protein>
    <submittedName>
        <fullName evidence="1">FliB family protein</fullName>
    </submittedName>
</protein>
<dbReference type="NCBIfam" id="NF038110">
    <property type="entry name" value="Lys_methyl_FliB"/>
    <property type="match status" value="1"/>
</dbReference>
<accession>A0A173XXD0</accession>
<organism evidence="1 2">
    <name type="scientific">Hungatella hathewayi</name>
    <dbReference type="NCBI Taxonomy" id="154046"/>
    <lineage>
        <taxon>Bacteria</taxon>
        <taxon>Bacillati</taxon>
        <taxon>Bacillota</taxon>
        <taxon>Clostridia</taxon>
        <taxon>Lachnospirales</taxon>
        <taxon>Lachnospiraceae</taxon>
        <taxon>Hungatella</taxon>
    </lineage>
</organism>
<name>A0A173XXD0_9FIRM</name>
<evidence type="ECO:0000313" key="2">
    <source>
        <dbReference type="Proteomes" id="UP000095651"/>
    </source>
</evidence>
<reference evidence="1 2" key="1">
    <citation type="submission" date="2015-09" db="EMBL/GenBank/DDBJ databases">
        <authorList>
            <consortium name="Pathogen Informatics"/>
        </authorList>
    </citation>
    <scope>NUCLEOTIDE SEQUENCE [LARGE SCALE GENOMIC DNA]</scope>
    <source>
        <strain evidence="1 2">2789STDY5608850</strain>
    </source>
</reference>
<dbReference type="InterPro" id="IPR005358">
    <property type="entry name" value="Puta_zinc/iron-chelating_dom"/>
</dbReference>
<dbReference type="AlphaFoldDB" id="A0A173XXD0"/>
<dbReference type="Pfam" id="PF03692">
    <property type="entry name" value="CxxCxxCC"/>
    <property type="match status" value="1"/>
</dbReference>
<evidence type="ECO:0000313" key="1">
    <source>
        <dbReference type="EMBL" id="CUN55656.1"/>
    </source>
</evidence>
<dbReference type="EMBL" id="CYZE01000001">
    <property type="protein sequence ID" value="CUN55656.1"/>
    <property type="molecule type" value="Genomic_DNA"/>
</dbReference>
<dbReference type="Proteomes" id="UP000095651">
    <property type="component" value="Unassembled WGS sequence"/>
</dbReference>